<feature type="region of interest" description="Disordered" evidence="1">
    <location>
        <begin position="118"/>
        <end position="141"/>
    </location>
</feature>
<evidence type="ECO:0000256" key="1">
    <source>
        <dbReference type="SAM" id="MobiDB-lite"/>
    </source>
</evidence>
<accession>A0A164NQW3</accession>
<organism evidence="2 3">
    <name type="scientific">Sistotremastrum niveocremeum HHB9708</name>
    <dbReference type="NCBI Taxonomy" id="1314777"/>
    <lineage>
        <taxon>Eukaryota</taxon>
        <taxon>Fungi</taxon>
        <taxon>Dikarya</taxon>
        <taxon>Basidiomycota</taxon>
        <taxon>Agaricomycotina</taxon>
        <taxon>Agaricomycetes</taxon>
        <taxon>Sistotremastrales</taxon>
        <taxon>Sistotremastraceae</taxon>
        <taxon>Sertulicium</taxon>
        <taxon>Sertulicium niveocremeum</taxon>
    </lineage>
</organism>
<dbReference type="Proteomes" id="UP000076722">
    <property type="component" value="Unassembled WGS sequence"/>
</dbReference>
<evidence type="ECO:0000313" key="3">
    <source>
        <dbReference type="Proteomes" id="UP000076722"/>
    </source>
</evidence>
<sequence length="141" mass="15838">MSSILWTNGGKPFKPGAFGYRWQGRWPCTWLDLTSFASQILRLRIRLMLSMILTIETRELVSTLFQTKVFIMFIAVSLTNAASAHPNYFSPLPSATLTPTPSTRFPQPLASSALRQKVDNSLPASRLADKRQERLSNSSHP</sequence>
<proteinExistence type="predicted"/>
<dbReference type="AlphaFoldDB" id="A0A164NQW3"/>
<keyword evidence="3" id="KW-1185">Reference proteome</keyword>
<evidence type="ECO:0000313" key="2">
    <source>
        <dbReference type="EMBL" id="KZS87947.1"/>
    </source>
</evidence>
<name>A0A164NQW3_9AGAM</name>
<protein>
    <submittedName>
        <fullName evidence="2">Uncharacterized protein</fullName>
    </submittedName>
</protein>
<gene>
    <name evidence="2" type="ORF">SISNIDRAFT_279665</name>
</gene>
<dbReference type="EMBL" id="KV419442">
    <property type="protein sequence ID" value="KZS87947.1"/>
    <property type="molecule type" value="Genomic_DNA"/>
</dbReference>
<reference evidence="2 3" key="1">
    <citation type="journal article" date="2016" name="Mol. Biol. Evol.">
        <title>Comparative Genomics of Early-Diverging Mushroom-Forming Fungi Provides Insights into the Origins of Lignocellulose Decay Capabilities.</title>
        <authorList>
            <person name="Nagy L.G."/>
            <person name="Riley R."/>
            <person name="Tritt A."/>
            <person name="Adam C."/>
            <person name="Daum C."/>
            <person name="Floudas D."/>
            <person name="Sun H."/>
            <person name="Yadav J.S."/>
            <person name="Pangilinan J."/>
            <person name="Larsson K.H."/>
            <person name="Matsuura K."/>
            <person name="Barry K."/>
            <person name="Labutti K."/>
            <person name="Kuo R."/>
            <person name="Ohm R.A."/>
            <person name="Bhattacharya S.S."/>
            <person name="Shirouzu T."/>
            <person name="Yoshinaga Y."/>
            <person name="Martin F.M."/>
            <person name="Grigoriev I.V."/>
            <person name="Hibbett D.S."/>
        </authorList>
    </citation>
    <scope>NUCLEOTIDE SEQUENCE [LARGE SCALE GENOMIC DNA]</scope>
    <source>
        <strain evidence="2 3">HHB9708</strain>
    </source>
</reference>